<reference evidence="3 4" key="1">
    <citation type="submission" date="2024-09" db="EMBL/GenBank/DDBJ databases">
        <title>Floridaenema gen nov. (Aerosakkonemataceae, Aerosakkonematales ord. nov., Cyanobacteria) from benthic tropical and subtropical fresh waters, with the description of four new species.</title>
        <authorList>
            <person name="Moretto J.A."/>
            <person name="Berthold D.E."/>
            <person name="Lefler F.W."/>
            <person name="Huang I.-S."/>
            <person name="Laughinghouse H. IV."/>
        </authorList>
    </citation>
    <scope>NUCLEOTIDE SEQUENCE [LARGE SCALE GENOMIC DNA]</scope>
    <source>
        <strain evidence="3 4">BLCC-F46</strain>
    </source>
</reference>
<feature type="compositionally biased region" description="Basic and acidic residues" evidence="1">
    <location>
        <begin position="50"/>
        <end position="66"/>
    </location>
</feature>
<evidence type="ECO:0000313" key="3">
    <source>
        <dbReference type="EMBL" id="MFB2880280.1"/>
    </source>
</evidence>
<dbReference type="Proteomes" id="UP001576774">
    <property type="component" value="Unassembled WGS sequence"/>
</dbReference>
<dbReference type="InterPro" id="IPR058149">
    <property type="entry name" value="Psb35"/>
</dbReference>
<keyword evidence="4" id="KW-1185">Reference proteome</keyword>
<feature type="region of interest" description="Disordered" evidence="1">
    <location>
        <begin position="50"/>
        <end position="74"/>
    </location>
</feature>
<keyword evidence="2" id="KW-0472">Membrane</keyword>
<dbReference type="NCBIfam" id="NF047378">
    <property type="entry name" value="photo_II_Psb35"/>
    <property type="match status" value="1"/>
</dbReference>
<keyword evidence="2" id="KW-0812">Transmembrane</keyword>
<dbReference type="Pfam" id="PF26623">
    <property type="entry name" value="Psb35"/>
    <property type="match status" value="1"/>
</dbReference>
<gene>
    <name evidence="3" type="primary">psb35</name>
    <name evidence="3" type="ORF">ACE1CC_25820</name>
</gene>
<keyword evidence="2" id="KW-1133">Transmembrane helix</keyword>
<dbReference type="EMBL" id="JBHFNQ010000200">
    <property type="protein sequence ID" value="MFB2880280.1"/>
    <property type="molecule type" value="Genomic_DNA"/>
</dbReference>
<proteinExistence type="predicted"/>
<name>A0ABV4XBU8_9CYAN</name>
<evidence type="ECO:0000313" key="4">
    <source>
        <dbReference type="Proteomes" id="UP001576774"/>
    </source>
</evidence>
<comment type="caution">
    <text evidence="3">The sequence shown here is derived from an EMBL/GenBank/DDBJ whole genome shotgun (WGS) entry which is preliminary data.</text>
</comment>
<evidence type="ECO:0000256" key="2">
    <source>
        <dbReference type="SAM" id="Phobius"/>
    </source>
</evidence>
<accession>A0ABV4XBU8</accession>
<dbReference type="RefSeq" id="WP_413273300.1">
    <property type="nucleotide sequence ID" value="NZ_JBHFNQ010000200.1"/>
</dbReference>
<organism evidence="3 4">
    <name type="scientific">Floridaenema aerugineum BLCC-F46</name>
    <dbReference type="NCBI Taxonomy" id="3153654"/>
    <lineage>
        <taxon>Bacteria</taxon>
        <taxon>Bacillati</taxon>
        <taxon>Cyanobacteriota</taxon>
        <taxon>Cyanophyceae</taxon>
        <taxon>Oscillatoriophycideae</taxon>
        <taxon>Aerosakkonematales</taxon>
        <taxon>Aerosakkonemataceae</taxon>
        <taxon>Floridanema</taxon>
        <taxon>Floridanema aerugineum</taxon>
    </lineage>
</organism>
<sequence>MSLLMEAATNAVNAPHFPWSFTLVYVVGFIAAVTIGSIAWYNSKRPVGWEDKERPSIVPEVKKEETPGIGTPKG</sequence>
<protein>
    <submittedName>
        <fullName evidence="3">Photosystem II assembly protein Psb35</fullName>
    </submittedName>
</protein>
<evidence type="ECO:0000256" key="1">
    <source>
        <dbReference type="SAM" id="MobiDB-lite"/>
    </source>
</evidence>
<feature type="transmembrane region" description="Helical" evidence="2">
    <location>
        <begin position="20"/>
        <end position="41"/>
    </location>
</feature>